<dbReference type="Gene3D" id="2.40.100.20">
    <property type="match status" value="1"/>
</dbReference>
<comment type="caution">
    <text evidence="3">The sequence shown here is derived from an EMBL/GenBank/DDBJ whole genome shotgun (WGS) entry which is preliminary data.</text>
</comment>
<evidence type="ECO:0000313" key="4">
    <source>
        <dbReference type="Proteomes" id="UP000467522"/>
    </source>
</evidence>
<name>A0A833PLL6_BURL3</name>
<sequence length="153" mass="16642">MLSLASICLMGALSACKAQSLPTGPENDQLRHLTDSKIAVRVGDRAFTVTLYDNPTAKALLARLPMSLKANNYPGYDEKVVRLPKSLSMEGAPPGDNPRIPEVGYYEPGRWIALYYGPIGYWAGKVPLGKIDASIAELRAIPDNAPVTIERMK</sequence>
<feature type="domain" description="Cyclophilin-like" evidence="2">
    <location>
        <begin position="41"/>
        <end position="150"/>
    </location>
</feature>
<evidence type="ECO:0000256" key="1">
    <source>
        <dbReference type="SAM" id="SignalP"/>
    </source>
</evidence>
<feature type="chain" id="PRO_5032915756" description="Cyclophilin-like domain-containing protein" evidence="1">
    <location>
        <begin position="21"/>
        <end position="153"/>
    </location>
</feature>
<reference evidence="4" key="1">
    <citation type="journal article" date="2020" name="MBio">
        <title>Horizontal gene transfer to a defensive symbiont with a reduced genome amongst a multipartite beetle microbiome.</title>
        <authorList>
            <person name="Waterworth S.C."/>
            <person name="Florez L.V."/>
            <person name="Rees E.R."/>
            <person name="Hertweck C."/>
            <person name="Kaltenpoth M."/>
            <person name="Kwan J.C."/>
        </authorList>
    </citation>
    <scope>NUCLEOTIDE SEQUENCE [LARGE SCALE GENOMIC DNA]</scope>
</reference>
<evidence type="ECO:0000313" key="3">
    <source>
        <dbReference type="EMBL" id="KAF1035259.1"/>
    </source>
</evidence>
<dbReference type="AlphaFoldDB" id="A0A833PLL6"/>
<evidence type="ECO:0000259" key="2">
    <source>
        <dbReference type="Pfam" id="PF18050"/>
    </source>
</evidence>
<dbReference type="EMBL" id="WNDV01000017">
    <property type="protein sequence ID" value="KAF1035259.1"/>
    <property type="molecule type" value="Genomic_DNA"/>
</dbReference>
<protein>
    <recommendedName>
        <fullName evidence="2">Cyclophilin-like domain-containing protein</fullName>
    </recommendedName>
</protein>
<accession>A0A833PLL6</accession>
<feature type="signal peptide" evidence="1">
    <location>
        <begin position="1"/>
        <end position="20"/>
    </location>
</feature>
<organism evidence="3 4">
    <name type="scientific">Burkholderia lata (strain ATCC 17760 / DSM 23089 / LMG 22485 / NCIMB 9086 / R18194 / 383)</name>
    <dbReference type="NCBI Taxonomy" id="482957"/>
    <lineage>
        <taxon>Bacteria</taxon>
        <taxon>Pseudomonadati</taxon>
        <taxon>Pseudomonadota</taxon>
        <taxon>Betaproteobacteria</taxon>
        <taxon>Burkholderiales</taxon>
        <taxon>Burkholderiaceae</taxon>
        <taxon>Burkholderia</taxon>
        <taxon>Burkholderia cepacia complex</taxon>
    </lineage>
</organism>
<dbReference type="Pfam" id="PF18050">
    <property type="entry name" value="Cyclophil_like2"/>
    <property type="match status" value="1"/>
</dbReference>
<keyword evidence="1" id="KW-0732">Signal</keyword>
<gene>
    <name evidence="3" type="ORF">GAK33_04857</name>
</gene>
<dbReference type="InterPro" id="IPR029000">
    <property type="entry name" value="Cyclophilin-like_dom_sf"/>
</dbReference>
<dbReference type="Proteomes" id="UP000467522">
    <property type="component" value="Unassembled WGS sequence"/>
</dbReference>
<dbReference type="InterPro" id="IPR041183">
    <property type="entry name" value="Cyclophilin-like"/>
</dbReference>
<proteinExistence type="predicted"/>
<dbReference type="SUPFAM" id="SSF50891">
    <property type="entry name" value="Cyclophilin-like"/>
    <property type="match status" value="1"/>
</dbReference>